<evidence type="ECO:0000256" key="1">
    <source>
        <dbReference type="SAM" id="MobiDB-lite"/>
    </source>
</evidence>
<protein>
    <submittedName>
        <fullName evidence="2">Uncharacterized protein</fullName>
    </submittedName>
</protein>
<dbReference type="Proteomes" id="UP000619265">
    <property type="component" value="Unassembled WGS sequence"/>
</dbReference>
<reference evidence="2" key="2">
    <citation type="submission" date="2020-03" db="EMBL/GenBank/DDBJ databases">
        <title>Walnut 2.0.</title>
        <authorList>
            <person name="Marrano A."/>
            <person name="Britton M."/>
            <person name="Zimin A.V."/>
            <person name="Zaini P.A."/>
            <person name="Workman R."/>
            <person name="Puiu D."/>
            <person name="Bianco L."/>
            <person name="Allen B.J."/>
            <person name="Troggio M."/>
            <person name="Leslie C.A."/>
            <person name="Timp W."/>
            <person name="Dendekar A."/>
            <person name="Salzberg S.L."/>
            <person name="Neale D.B."/>
        </authorList>
    </citation>
    <scope>NUCLEOTIDE SEQUENCE</scope>
    <source>
        <tissue evidence="2">Leaves</tissue>
    </source>
</reference>
<evidence type="ECO:0000313" key="3">
    <source>
        <dbReference type="Proteomes" id="UP000619265"/>
    </source>
</evidence>
<organism evidence="2 3">
    <name type="scientific">Juglans regia</name>
    <name type="common">English walnut</name>
    <dbReference type="NCBI Taxonomy" id="51240"/>
    <lineage>
        <taxon>Eukaryota</taxon>
        <taxon>Viridiplantae</taxon>
        <taxon>Streptophyta</taxon>
        <taxon>Embryophyta</taxon>
        <taxon>Tracheophyta</taxon>
        <taxon>Spermatophyta</taxon>
        <taxon>Magnoliopsida</taxon>
        <taxon>eudicotyledons</taxon>
        <taxon>Gunneridae</taxon>
        <taxon>Pentapetalae</taxon>
        <taxon>rosids</taxon>
        <taxon>fabids</taxon>
        <taxon>Fagales</taxon>
        <taxon>Juglandaceae</taxon>
        <taxon>Juglans</taxon>
    </lineage>
</organism>
<evidence type="ECO:0000313" key="2">
    <source>
        <dbReference type="EMBL" id="KAF5478548.1"/>
    </source>
</evidence>
<sequence>ILFSFLFLEGNLLGSIPKSVLRFSEQESEREQEILRKGNAMTGEEVAGPAAPKVLRLLYFVGAGFICTAAINKWRQLERKAMLQKQQGNQLPEDSANAVQKAVD</sequence>
<feature type="non-terminal residue" evidence="2">
    <location>
        <position position="1"/>
    </location>
</feature>
<gene>
    <name evidence="2" type="ORF">F2P56_005098</name>
</gene>
<reference evidence="2" key="1">
    <citation type="submission" date="2015-10" db="EMBL/GenBank/DDBJ databases">
        <authorList>
            <person name="Martinez-Garcia P.J."/>
            <person name="Crepeau M.W."/>
            <person name="Puiu D."/>
            <person name="Gonzalez-Ibeas D."/>
            <person name="Whalen J."/>
            <person name="Stevens K."/>
            <person name="Paul R."/>
            <person name="Butterfield T."/>
            <person name="Britton M."/>
            <person name="Reagan R."/>
            <person name="Chakraborty S."/>
            <person name="Walawage S.L."/>
            <person name="Vasquez-Gross H.A."/>
            <person name="Cardeno C."/>
            <person name="Famula R."/>
            <person name="Pratt K."/>
            <person name="Kuruganti S."/>
            <person name="Aradhya M.K."/>
            <person name="Leslie C.A."/>
            <person name="Dandekar A.M."/>
            <person name="Salzberg S.L."/>
            <person name="Wegrzyn J.L."/>
            <person name="Langley C.H."/>
            <person name="Neale D.B."/>
        </authorList>
    </citation>
    <scope>NUCLEOTIDE SEQUENCE</scope>
    <source>
        <tissue evidence="2">Leaves</tissue>
    </source>
</reference>
<dbReference type="AlphaFoldDB" id="A0A834D6K6"/>
<feature type="region of interest" description="Disordered" evidence="1">
    <location>
        <begin position="85"/>
        <end position="104"/>
    </location>
</feature>
<dbReference type="Gramene" id="Jr02_20760_p1">
    <property type="protein sequence ID" value="cds.Jr02_20760_p1"/>
    <property type="gene ID" value="Jr02_20760"/>
</dbReference>
<comment type="caution">
    <text evidence="2">The sequence shown here is derived from an EMBL/GenBank/DDBJ whole genome shotgun (WGS) entry which is preliminary data.</text>
</comment>
<dbReference type="EMBL" id="LIHL02000002">
    <property type="protein sequence ID" value="KAF5478548.1"/>
    <property type="molecule type" value="Genomic_DNA"/>
</dbReference>
<proteinExistence type="predicted"/>
<name>A0A834D6K6_JUGRE</name>
<accession>A0A834D6K6</accession>